<accession>C6WUH5</accession>
<dbReference type="OrthoDB" id="9801841at2"/>
<feature type="domain" description="PPM-type phosphatase" evidence="1">
    <location>
        <begin position="1"/>
        <end position="233"/>
    </location>
</feature>
<organism evidence="2 3">
    <name type="scientific">Methylotenera mobilis (strain JLW8 / ATCC BAA-1282 / DSM 17540)</name>
    <dbReference type="NCBI Taxonomy" id="583345"/>
    <lineage>
        <taxon>Bacteria</taxon>
        <taxon>Pseudomonadati</taxon>
        <taxon>Pseudomonadota</taxon>
        <taxon>Betaproteobacteria</taxon>
        <taxon>Nitrosomonadales</taxon>
        <taxon>Methylophilaceae</taxon>
        <taxon>Methylotenera</taxon>
    </lineage>
</organism>
<dbReference type="Pfam" id="PF13672">
    <property type="entry name" value="PP2C_2"/>
    <property type="match status" value="1"/>
</dbReference>
<protein>
    <submittedName>
        <fullName evidence="2">Protein serine/threonine phosphatase</fullName>
    </submittedName>
</protein>
<dbReference type="HOGENOM" id="CLU_034545_4_2_4"/>
<dbReference type="CDD" id="cd00143">
    <property type="entry name" value="PP2Cc"/>
    <property type="match status" value="1"/>
</dbReference>
<proteinExistence type="predicted"/>
<dbReference type="RefSeq" id="WP_015831611.1">
    <property type="nucleotide sequence ID" value="NC_012968.1"/>
</dbReference>
<evidence type="ECO:0000313" key="2">
    <source>
        <dbReference type="EMBL" id="ACT47574.1"/>
    </source>
</evidence>
<sequence length="233" mass="25988">MQNVGFTIPKKDLDNGDRFLVEEISPATYLLVIADGVGSSSQPGYAAELAVNKTISEVKNNPDISFSTLFNSIKEVLVFESNKISSVSTLQTTLTVCILKNNYARVGHVGDTRLYHLRSSGLVTRTEDQTELKKLVDEGVISPIRAKNYPRKNVLLSVLASNRDFELYENGFDVQEKDRLMLISDGFYKVISKKTIIQISTKHFSINNLADELQEYVVEKGINDDCTCLVAEI</sequence>
<dbReference type="eggNOG" id="COG0631">
    <property type="taxonomic scope" value="Bacteria"/>
</dbReference>
<dbReference type="InterPro" id="IPR001932">
    <property type="entry name" value="PPM-type_phosphatase-like_dom"/>
</dbReference>
<dbReference type="EMBL" id="CP001672">
    <property type="protein sequence ID" value="ACT47574.1"/>
    <property type="molecule type" value="Genomic_DNA"/>
</dbReference>
<gene>
    <name evidence="2" type="ordered locus">Mmol_0664</name>
</gene>
<dbReference type="SUPFAM" id="SSF81606">
    <property type="entry name" value="PP2C-like"/>
    <property type="match status" value="1"/>
</dbReference>
<dbReference type="SMART" id="SM00331">
    <property type="entry name" value="PP2C_SIG"/>
    <property type="match status" value="1"/>
</dbReference>
<dbReference type="InterPro" id="IPR036457">
    <property type="entry name" value="PPM-type-like_dom_sf"/>
</dbReference>
<dbReference type="Gene3D" id="3.60.40.10">
    <property type="entry name" value="PPM-type phosphatase domain"/>
    <property type="match status" value="1"/>
</dbReference>
<dbReference type="STRING" id="583345.Mmol_0664"/>
<dbReference type="SMART" id="SM00332">
    <property type="entry name" value="PP2Cc"/>
    <property type="match status" value="1"/>
</dbReference>
<dbReference type="KEGG" id="mmb:Mmol_0664"/>
<keyword evidence="3" id="KW-1185">Reference proteome</keyword>
<dbReference type="PROSITE" id="PS51746">
    <property type="entry name" value="PPM_2"/>
    <property type="match status" value="1"/>
</dbReference>
<evidence type="ECO:0000313" key="3">
    <source>
        <dbReference type="Proteomes" id="UP000002742"/>
    </source>
</evidence>
<evidence type="ECO:0000259" key="1">
    <source>
        <dbReference type="PROSITE" id="PS51746"/>
    </source>
</evidence>
<reference evidence="2 3" key="2">
    <citation type="journal article" date="2011" name="J. Bacteriol.">
        <title>Genomes of three methylotrophs from a single niche uncover genetic and metabolic divergence of Methylophilaceae.</title>
        <authorList>
            <person name="Lapidus A."/>
            <person name="Clum A."/>
            <person name="Labutti K."/>
            <person name="Kaluzhnaya M.G."/>
            <person name="Lim S."/>
            <person name="Beck D.A."/>
            <person name="Glavina Del Rio T."/>
            <person name="Nolan M."/>
            <person name="Mavromatis K."/>
            <person name="Huntemann M."/>
            <person name="Lucas S."/>
            <person name="Lidstrom M.E."/>
            <person name="Ivanova N."/>
            <person name="Chistoserdova L."/>
        </authorList>
    </citation>
    <scope>NUCLEOTIDE SEQUENCE [LARGE SCALE GENOMIC DNA]</scope>
    <source>
        <strain evidence="3">JLW8 / ATCC BAA-1282 / DSM 17540</strain>
    </source>
</reference>
<dbReference type="AlphaFoldDB" id="C6WUH5"/>
<name>C6WUH5_METML</name>
<dbReference type="Proteomes" id="UP000002742">
    <property type="component" value="Chromosome"/>
</dbReference>
<reference evidence="3" key="1">
    <citation type="submission" date="2009-07" db="EMBL/GenBank/DDBJ databases">
        <title>Complete sequence of Methylotenera mobilis JLW8.</title>
        <authorList>
            <consortium name="US DOE Joint Genome Institute"/>
            <person name="Lucas S."/>
            <person name="Copeland A."/>
            <person name="Lapidus A."/>
            <person name="Glavina del Rio T."/>
            <person name="Tice H."/>
            <person name="Bruce D."/>
            <person name="Goodwin L."/>
            <person name="Pitluck S."/>
            <person name="LaButti K.M."/>
            <person name="Clum A."/>
            <person name="Larimer F."/>
            <person name="Land M."/>
            <person name="Hauser L."/>
            <person name="Kyrpides N."/>
            <person name="Mikhailova N."/>
            <person name="Kayluzhnaya M."/>
            <person name="Chistoserdova L."/>
        </authorList>
    </citation>
    <scope>NUCLEOTIDE SEQUENCE [LARGE SCALE GENOMIC DNA]</scope>
    <source>
        <strain evidence="3">JLW8 / ATCC BAA-1282 / DSM 17540</strain>
    </source>
</reference>